<dbReference type="KEGG" id="ccv:CCV52592_1808"/>
<protein>
    <submittedName>
        <fullName evidence="3">Thioredoxin-related protein, SoxW family</fullName>
    </submittedName>
</protein>
<organism evidence="3 4">
    <name type="scientific">Campylobacter curvus (strain 525.92)</name>
    <dbReference type="NCBI Taxonomy" id="360105"/>
    <lineage>
        <taxon>Bacteria</taxon>
        <taxon>Pseudomonadati</taxon>
        <taxon>Campylobacterota</taxon>
        <taxon>Epsilonproteobacteria</taxon>
        <taxon>Campylobacterales</taxon>
        <taxon>Campylobacteraceae</taxon>
        <taxon>Campylobacter</taxon>
    </lineage>
</organism>
<dbReference type="OrthoDB" id="5366120at2"/>
<dbReference type="HOGENOM" id="CLU_1329899_0_0_7"/>
<gene>
    <name evidence="3" type="ORF">CCV52592_1808</name>
</gene>
<evidence type="ECO:0000256" key="1">
    <source>
        <dbReference type="SAM" id="SignalP"/>
    </source>
</evidence>
<dbReference type="PROSITE" id="PS51257">
    <property type="entry name" value="PROKAR_LIPOPROTEIN"/>
    <property type="match status" value="1"/>
</dbReference>
<evidence type="ECO:0000259" key="2">
    <source>
        <dbReference type="Pfam" id="PF13098"/>
    </source>
</evidence>
<accession>A7GWL2</accession>
<dbReference type="RefSeq" id="WP_011991825.1">
    <property type="nucleotide sequence ID" value="NC_009715.2"/>
</dbReference>
<evidence type="ECO:0000313" key="4">
    <source>
        <dbReference type="Proteomes" id="UP000006380"/>
    </source>
</evidence>
<keyword evidence="4" id="KW-1185">Reference proteome</keyword>
<evidence type="ECO:0000313" key="3">
    <source>
        <dbReference type="EMBL" id="EAT99869.1"/>
    </source>
</evidence>
<dbReference type="SUPFAM" id="SSF52833">
    <property type="entry name" value="Thioredoxin-like"/>
    <property type="match status" value="1"/>
</dbReference>
<dbReference type="EMBL" id="CP000767">
    <property type="protein sequence ID" value="EAT99869.1"/>
    <property type="molecule type" value="Genomic_DNA"/>
</dbReference>
<reference evidence="3" key="1">
    <citation type="submission" date="2016-07" db="EMBL/GenBank/DDBJ databases">
        <title>Comparative genomics of the Campylobacter concisus group.</title>
        <authorList>
            <person name="Miller W.G."/>
            <person name="Yee E."/>
            <person name="Chapman M.H."/>
            <person name="Huynh S."/>
            <person name="Bono J.L."/>
            <person name="On S.L.W."/>
            <person name="StLeger J."/>
            <person name="Foster G."/>
            <person name="Parker C.T."/>
        </authorList>
    </citation>
    <scope>NUCLEOTIDE SEQUENCE</scope>
    <source>
        <strain evidence="3">525.92</strain>
    </source>
</reference>
<dbReference type="Gene3D" id="3.40.30.10">
    <property type="entry name" value="Glutaredoxin"/>
    <property type="match status" value="1"/>
</dbReference>
<dbReference type="Pfam" id="PF13098">
    <property type="entry name" value="Thioredoxin_2"/>
    <property type="match status" value="1"/>
</dbReference>
<dbReference type="Proteomes" id="UP000006380">
    <property type="component" value="Chromosome"/>
</dbReference>
<keyword evidence="1" id="KW-0732">Signal</keyword>
<dbReference type="AlphaFoldDB" id="A7GWL2"/>
<sequence length="206" mass="23439">MKLNLGVLPVLLAILIAGCNDVKATQQTTKQADQLVKQKPVIYDKNDAVINEVFKDVAKIAPSDKPMIIIFGTNTDPYTDKLKSDINASTQLKEKLKNEFSSYYLRAHKNLNHKFYHDGEFMDVDTKTLLSIYAIDATPSIIFCDKRGKTILIVPGYMPPKQFLQTMNFIKSGIWEGKNRKNGEIYEALRQYYIKNGIDVTKKADR</sequence>
<feature type="domain" description="Thioredoxin-like fold" evidence="2">
    <location>
        <begin position="62"/>
        <end position="166"/>
    </location>
</feature>
<feature type="chain" id="PRO_5002709628" evidence="1">
    <location>
        <begin position="25"/>
        <end position="206"/>
    </location>
</feature>
<dbReference type="InterPro" id="IPR036249">
    <property type="entry name" value="Thioredoxin-like_sf"/>
</dbReference>
<name>A7GWL2_CAMC5</name>
<dbReference type="InterPro" id="IPR012336">
    <property type="entry name" value="Thioredoxin-like_fold"/>
</dbReference>
<feature type="signal peptide" evidence="1">
    <location>
        <begin position="1"/>
        <end position="24"/>
    </location>
</feature>
<proteinExistence type="predicted"/>
<dbReference type="STRING" id="360105.CCV52592_1808"/>